<dbReference type="InterPro" id="IPR029044">
    <property type="entry name" value="Nucleotide-diphossugar_trans"/>
</dbReference>
<feature type="signal peptide" evidence="10">
    <location>
        <begin position="1"/>
        <end position="21"/>
    </location>
</feature>
<evidence type="ECO:0000313" key="14">
    <source>
        <dbReference type="Proteomes" id="UP000317650"/>
    </source>
</evidence>
<evidence type="ECO:0000256" key="8">
    <source>
        <dbReference type="ARBA" id="ARBA00023316"/>
    </source>
</evidence>
<accession>A0A4S8JDI7</accession>
<keyword evidence="10" id="KW-0732">Signal</keyword>
<keyword evidence="5 9" id="KW-1133">Transmembrane helix</keyword>
<feature type="transmembrane region" description="Helical" evidence="9">
    <location>
        <begin position="462"/>
        <end position="482"/>
    </location>
</feature>
<keyword evidence="14" id="KW-1185">Reference proteome</keyword>
<dbReference type="Pfam" id="PF00535">
    <property type="entry name" value="Glycos_transf_2"/>
    <property type="match status" value="1"/>
</dbReference>
<dbReference type="InterPro" id="IPR001173">
    <property type="entry name" value="Glyco_trans_2-like"/>
</dbReference>
<feature type="domain" description="Glycosyltransferase 2-like" evidence="12">
    <location>
        <begin position="255"/>
        <end position="368"/>
    </location>
</feature>
<evidence type="ECO:0000256" key="5">
    <source>
        <dbReference type="ARBA" id="ARBA00022989"/>
    </source>
</evidence>
<feature type="domain" description="Glycosyltransferase 2-like" evidence="11">
    <location>
        <begin position="127"/>
        <end position="254"/>
    </location>
</feature>
<sequence>MERGTCITLLALLLSSFSSSANHEPTLRAVVSQLYQVLLLSWAALPELPLGELWRQFRAWVAVPLLRVAVFVCLVMSMMVLVEKVSMGLITLYAKVFRRRPERIYKCDPLTEDEEMGSLAYPMVLVQIPMYNEKEVYQLSIGAACNMVWPSDRIIIQVLDDSTDPLIKELVKKECEMWSERGKNVRYERRQNRNGYKAGALKVGMRYSYVESCEFIAMFDADFQPAPDFLLRTVPFLVHNPKIALVQSRWKFGTAIHEAGGWQDRTTVEDMDLAVRAGLAGWKFVYLGDVKVNSELPSTFKAYRYQQHRWSCGPANLFRKMFLKVLMAEGVAMSMKFYVIYNFFVARRIVSHFVTFSFYCVVIPLSVFFPEVIIPKWGLMYAPTAITLINAVATPSSVHLVIFWVLFENVMSLHRCKAVLIGLLETGRVNEWIVTEKLGDMLKTKSNTRASRRFRFKIKERFNLLEIMVGIYLLVCACYDYVYRDDLYCIFIFPQSVAFMIMGFGYIGTIIPGDK</sequence>
<feature type="transmembrane region" description="Helical" evidence="9">
    <location>
        <begin position="321"/>
        <end position="341"/>
    </location>
</feature>
<dbReference type="Proteomes" id="UP000317650">
    <property type="component" value="Chromosome 7"/>
</dbReference>
<evidence type="ECO:0000256" key="9">
    <source>
        <dbReference type="SAM" id="Phobius"/>
    </source>
</evidence>
<keyword evidence="2" id="KW-0328">Glycosyltransferase</keyword>
<keyword evidence="8" id="KW-0961">Cell wall biogenesis/degradation</keyword>
<dbReference type="AlphaFoldDB" id="A0A4S8JDI7"/>
<organism evidence="13 14">
    <name type="scientific">Musa balbisiana</name>
    <name type="common">Banana</name>
    <dbReference type="NCBI Taxonomy" id="52838"/>
    <lineage>
        <taxon>Eukaryota</taxon>
        <taxon>Viridiplantae</taxon>
        <taxon>Streptophyta</taxon>
        <taxon>Embryophyta</taxon>
        <taxon>Tracheophyta</taxon>
        <taxon>Spermatophyta</taxon>
        <taxon>Magnoliopsida</taxon>
        <taxon>Liliopsida</taxon>
        <taxon>Zingiberales</taxon>
        <taxon>Musaceae</taxon>
        <taxon>Musa</taxon>
    </lineage>
</organism>
<keyword evidence="6" id="KW-0333">Golgi apparatus</keyword>
<name>A0A4S8JDI7_MUSBA</name>
<comment type="subcellular location">
    <subcellularLocation>
        <location evidence="1">Golgi apparatus membrane</location>
        <topology evidence="1">Multi-pass membrane protein</topology>
    </subcellularLocation>
</comment>
<comment type="caution">
    <text evidence="13">The sequence shown here is derived from an EMBL/GenBank/DDBJ whole genome shotgun (WGS) entry which is preliminary data.</text>
</comment>
<protein>
    <recommendedName>
        <fullName evidence="11 12">Glycosyltransferase 2-like domain-containing protein</fullName>
    </recommendedName>
</protein>
<evidence type="ECO:0000256" key="6">
    <source>
        <dbReference type="ARBA" id="ARBA00023034"/>
    </source>
</evidence>
<keyword evidence="7 9" id="KW-0472">Membrane</keyword>
<dbReference type="GO" id="GO:0000139">
    <property type="term" value="C:Golgi membrane"/>
    <property type="evidence" value="ECO:0007669"/>
    <property type="project" value="UniProtKB-SubCell"/>
</dbReference>
<evidence type="ECO:0000256" key="1">
    <source>
        <dbReference type="ARBA" id="ARBA00004653"/>
    </source>
</evidence>
<dbReference type="Gene3D" id="3.90.550.10">
    <property type="entry name" value="Spore Coat Polysaccharide Biosynthesis Protein SpsA, Chain A"/>
    <property type="match status" value="2"/>
</dbReference>
<keyword evidence="4 9" id="KW-0812">Transmembrane</keyword>
<feature type="chain" id="PRO_5020602713" description="Glycosyltransferase 2-like domain-containing protein" evidence="10">
    <location>
        <begin position="22"/>
        <end position="515"/>
    </location>
</feature>
<evidence type="ECO:0000256" key="7">
    <source>
        <dbReference type="ARBA" id="ARBA00023136"/>
    </source>
</evidence>
<evidence type="ECO:0000313" key="13">
    <source>
        <dbReference type="EMBL" id="THU59840.1"/>
    </source>
</evidence>
<dbReference type="SUPFAM" id="SSF53448">
    <property type="entry name" value="Nucleotide-diphospho-sugar transferases"/>
    <property type="match status" value="1"/>
</dbReference>
<dbReference type="EMBL" id="PYDT01000005">
    <property type="protein sequence ID" value="THU59840.1"/>
    <property type="molecule type" value="Genomic_DNA"/>
</dbReference>
<evidence type="ECO:0000256" key="3">
    <source>
        <dbReference type="ARBA" id="ARBA00022679"/>
    </source>
</evidence>
<feature type="transmembrane region" description="Helical" evidence="9">
    <location>
        <begin position="488"/>
        <end position="511"/>
    </location>
</feature>
<reference evidence="13 14" key="1">
    <citation type="journal article" date="2019" name="Nat. Plants">
        <title>Genome sequencing of Musa balbisiana reveals subgenome evolution and function divergence in polyploid bananas.</title>
        <authorList>
            <person name="Yao X."/>
        </authorList>
    </citation>
    <scope>NUCLEOTIDE SEQUENCE [LARGE SCALE GENOMIC DNA]</scope>
    <source>
        <strain evidence="14">cv. DH-PKW</strain>
        <tissue evidence="13">Leaves</tissue>
    </source>
</reference>
<evidence type="ECO:0000256" key="10">
    <source>
        <dbReference type="SAM" id="SignalP"/>
    </source>
</evidence>
<evidence type="ECO:0000256" key="4">
    <source>
        <dbReference type="ARBA" id="ARBA00022692"/>
    </source>
</evidence>
<keyword evidence="3" id="KW-0808">Transferase</keyword>
<feature type="transmembrane region" description="Helical" evidence="9">
    <location>
        <begin position="60"/>
        <end position="82"/>
    </location>
</feature>
<gene>
    <name evidence="13" type="ORF">C4D60_Mb07t06270</name>
</gene>
<evidence type="ECO:0000259" key="12">
    <source>
        <dbReference type="Pfam" id="PF13632"/>
    </source>
</evidence>
<feature type="transmembrane region" description="Helical" evidence="9">
    <location>
        <begin position="353"/>
        <end position="374"/>
    </location>
</feature>
<evidence type="ECO:0000259" key="11">
    <source>
        <dbReference type="Pfam" id="PF00535"/>
    </source>
</evidence>
<dbReference type="PANTHER" id="PTHR32044:SF21">
    <property type="entry name" value="GLUCOMANNAN 4-BETA-MANNOSYLTRANSFERASE 3-RELATED"/>
    <property type="match status" value="1"/>
</dbReference>
<dbReference type="STRING" id="52838.A0A4S8JDI7"/>
<dbReference type="Pfam" id="PF13632">
    <property type="entry name" value="Glyco_trans_2_3"/>
    <property type="match status" value="1"/>
</dbReference>
<feature type="transmembrane region" description="Helical" evidence="9">
    <location>
        <begin position="380"/>
        <end position="407"/>
    </location>
</feature>
<evidence type="ECO:0000256" key="2">
    <source>
        <dbReference type="ARBA" id="ARBA00022676"/>
    </source>
</evidence>
<dbReference type="GO" id="GO:0071555">
    <property type="term" value="P:cell wall organization"/>
    <property type="evidence" value="ECO:0007669"/>
    <property type="project" value="UniProtKB-KW"/>
</dbReference>
<proteinExistence type="predicted"/>
<dbReference type="GO" id="GO:0051753">
    <property type="term" value="F:mannan synthase activity"/>
    <property type="evidence" value="ECO:0007669"/>
    <property type="project" value="TreeGrafter"/>
</dbReference>
<dbReference type="PANTHER" id="PTHR32044">
    <property type="entry name" value="GLUCOMANNAN 4-BETA-MANNOSYLTRANSFERASE 9"/>
    <property type="match status" value="1"/>
</dbReference>